<dbReference type="Pfam" id="PF13857">
    <property type="entry name" value="Ank_5"/>
    <property type="match status" value="1"/>
</dbReference>
<accession>A0AA38XLK5</accession>
<feature type="repeat" description="ANK" evidence="3">
    <location>
        <begin position="1087"/>
        <end position="1119"/>
    </location>
</feature>
<feature type="repeat" description="ANK" evidence="3">
    <location>
        <begin position="913"/>
        <end position="945"/>
    </location>
</feature>
<dbReference type="PANTHER" id="PTHR24173">
    <property type="entry name" value="ANKYRIN REPEAT CONTAINING"/>
    <property type="match status" value="1"/>
</dbReference>
<keyword evidence="2 3" id="KW-0040">ANK repeat</keyword>
<name>A0AA38XLK5_9EURO</name>
<organism evidence="8 9">
    <name type="scientific">Cladophialophora chaetospira</name>
    <dbReference type="NCBI Taxonomy" id="386627"/>
    <lineage>
        <taxon>Eukaryota</taxon>
        <taxon>Fungi</taxon>
        <taxon>Dikarya</taxon>
        <taxon>Ascomycota</taxon>
        <taxon>Pezizomycotina</taxon>
        <taxon>Eurotiomycetes</taxon>
        <taxon>Chaetothyriomycetidae</taxon>
        <taxon>Chaetothyriales</taxon>
        <taxon>Herpotrichiellaceae</taxon>
        <taxon>Cladophialophora</taxon>
    </lineage>
</organism>
<proteinExistence type="predicted"/>
<evidence type="ECO:0000259" key="5">
    <source>
        <dbReference type="Pfam" id="PF17111"/>
    </source>
</evidence>
<feature type="repeat" description="ANK" evidence="3">
    <location>
        <begin position="1054"/>
        <end position="1086"/>
    </location>
</feature>
<keyword evidence="1" id="KW-0677">Repeat</keyword>
<dbReference type="Pfam" id="PF17111">
    <property type="entry name" value="PigL_N"/>
    <property type="match status" value="1"/>
</dbReference>
<dbReference type="InterPro" id="IPR056884">
    <property type="entry name" value="NPHP3-like_N"/>
</dbReference>
<protein>
    <recommendedName>
        <fullName evidence="10">Ankyrin repeat protein</fullName>
    </recommendedName>
</protein>
<dbReference type="Proteomes" id="UP001172673">
    <property type="component" value="Unassembled WGS sequence"/>
</dbReference>
<dbReference type="AlphaFoldDB" id="A0AA38XLK5"/>
<dbReference type="PRINTS" id="PR01415">
    <property type="entry name" value="ANKYRIN"/>
</dbReference>
<evidence type="ECO:0000259" key="6">
    <source>
        <dbReference type="Pfam" id="PF22939"/>
    </source>
</evidence>
<evidence type="ECO:0000259" key="7">
    <source>
        <dbReference type="Pfam" id="PF24883"/>
    </source>
</evidence>
<keyword evidence="9" id="KW-1185">Reference proteome</keyword>
<dbReference type="Pfam" id="PF24883">
    <property type="entry name" value="NPHP3_N"/>
    <property type="match status" value="1"/>
</dbReference>
<dbReference type="Pfam" id="PF00023">
    <property type="entry name" value="Ank"/>
    <property type="match status" value="2"/>
</dbReference>
<feature type="repeat" description="ANK" evidence="3">
    <location>
        <begin position="946"/>
        <end position="978"/>
    </location>
</feature>
<dbReference type="PROSITE" id="PS50088">
    <property type="entry name" value="ANK_REPEAT"/>
    <property type="match status" value="10"/>
</dbReference>
<dbReference type="PANTHER" id="PTHR24173:SF74">
    <property type="entry name" value="ANKYRIN REPEAT DOMAIN-CONTAINING PROTEIN 16"/>
    <property type="match status" value="1"/>
</dbReference>
<evidence type="ECO:0000256" key="1">
    <source>
        <dbReference type="ARBA" id="ARBA00022737"/>
    </source>
</evidence>
<feature type="repeat" description="ANK" evidence="3">
    <location>
        <begin position="847"/>
        <end position="879"/>
    </location>
</feature>
<reference evidence="8" key="1">
    <citation type="submission" date="2022-10" db="EMBL/GenBank/DDBJ databases">
        <title>Culturing micro-colonial fungi from biological soil crusts in the Mojave desert and describing Neophaeococcomyces mojavensis, and introducing the new genera and species Taxawa tesnikishii.</title>
        <authorList>
            <person name="Kurbessoian T."/>
            <person name="Stajich J.E."/>
        </authorList>
    </citation>
    <scope>NUCLEOTIDE SEQUENCE</scope>
    <source>
        <strain evidence="8">TK_41</strain>
    </source>
</reference>
<evidence type="ECO:0000256" key="3">
    <source>
        <dbReference type="PROSITE-ProRule" id="PRU00023"/>
    </source>
</evidence>
<dbReference type="InterPro" id="IPR027417">
    <property type="entry name" value="P-loop_NTPase"/>
</dbReference>
<evidence type="ECO:0000256" key="4">
    <source>
        <dbReference type="SAM" id="Phobius"/>
    </source>
</evidence>
<feature type="repeat" description="ANK" evidence="3">
    <location>
        <begin position="747"/>
        <end position="779"/>
    </location>
</feature>
<dbReference type="SMART" id="SM00248">
    <property type="entry name" value="ANK"/>
    <property type="match status" value="12"/>
</dbReference>
<dbReference type="SUPFAM" id="SSF52540">
    <property type="entry name" value="P-loop containing nucleoside triphosphate hydrolases"/>
    <property type="match status" value="1"/>
</dbReference>
<dbReference type="EMBL" id="JAPDRK010000002">
    <property type="protein sequence ID" value="KAJ9615732.1"/>
    <property type="molecule type" value="Genomic_DNA"/>
</dbReference>
<keyword evidence="4" id="KW-0812">Transmembrane</keyword>
<feature type="domain" description="Nephrocystin 3-like N-terminal" evidence="7">
    <location>
        <begin position="248"/>
        <end position="416"/>
    </location>
</feature>
<dbReference type="InterPro" id="IPR002110">
    <property type="entry name" value="Ankyrin_rpt"/>
</dbReference>
<feature type="repeat" description="ANK" evidence="3">
    <location>
        <begin position="880"/>
        <end position="912"/>
    </location>
</feature>
<dbReference type="PROSITE" id="PS50297">
    <property type="entry name" value="ANK_REP_REGION"/>
    <property type="match status" value="10"/>
</dbReference>
<keyword evidence="4" id="KW-1133">Transmembrane helix</keyword>
<gene>
    <name evidence="8" type="ORF">H2200_001809</name>
</gene>
<evidence type="ECO:0000256" key="2">
    <source>
        <dbReference type="ARBA" id="ARBA00023043"/>
    </source>
</evidence>
<dbReference type="InterPro" id="IPR036770">
    <property type="entry name" value="Ankyrin_rpt-contain_sf"/>
</dbReference>
<dbReference type="Pfam" id="PF12796">
    <property type="entry name" value="Ank_2"/>
    <property type="match status" value="3"/>
</dbReference>
<comment type="caution">
    <text evidence="8">The sequence shown here is derived from an EMBL/GenBank/DDBJ whole genome shotgun (WGS) entry which is preliminary data.</text>
</comment>
<evidence type="ECO:0000313" key="9">
    <source>
        <dbReference type="Proteomes" id="UP001172673"/>
    </source>
</evidence>
<feature type="transmembrane region" description="Helical" evidence="4">
    <location>
        <begin position="6"/>
        <end position="28"/>
    </location>
</feature>
<dbReference type="Gene3D" id="1.25.40.20">
    <property type="entry name" value="Ankyrin repeat-containing domain"/>
    <property type="match status" value="4"/>
</dbReference>
<dbReference type="InterPro" id="IPR031348">
    <property type="entry name" value="PigL_N"/>
</dbReference>
<feature type="domain" description="GPI inositol-deacylase winged helix" evidence="6">
    <location>
        <begin position="525"/>
        <end position="606"/>
    </location>
</feature>
<dbReference type="Pfam" id="PF22939">
    <property type="entry name" value="WHD_GPIID"/>
    <property type="match status" value="1"/>
</dbReference>
<evidence type="ECO:0008006" key="10">
    <source>
        <dbReference type="Google" id="ProtNLM"/>
    </source>
</evidence>
<evidence type="ECO:0000313" key="8">
    <source>
        <dbReference type="EMBL" id="KAJ9615732.1"/>
    </source>
</evidence>
<dbReference type="InterPro" id="IPR054471">
    <property type="entry name" value="GPIID_WHD"/>
</dbReference>
<feature type="repeat" description="ANK" evidence="3">
    <location>
        <begin position="1153"/>
        <end position="1186"/>
    </location>
</feature>
<feature type="repeat" description="ANK" evidence="3">
    <location>
        <begin position="1120"/>
        <end position="1152"/>
    </location>
</feature>
<sequence length="1244" mass="139264">MDGVSVASSIAGLVTLALQVGGTIAIYVNAIKERSKNVKELHDELLLLGEVLSNLRDFLNSKNAKGRSFDSYSVLSKAIRDCRQRIERIGDRVRPPPDGGRFARAIDQLKWPFEQREVMQLVENLRRYSQTFQFAFTIEGFNLLSKSSDDATKGLQEMLEVSRKISELSAQMGLSTEESTKRAVQIEQIIALVPMLAEVATDVKEISQATRLAELREQERRTTDILDWLAPTSSLHKHRDLQLRRAEGTGRWFLEHGDFLDWIDEASTSHDLVCVGGPGAGKSVLSSHVVDFLRSRFNDYDTAIAYYYYDFSEQHSQHPSAFARSILRQLSAHGENVPSAVAEFYQRTRNAVKDQTWFHDLLAITRRVVATFSRCFIIVDALDEADSQSQRSGFFEVIGALRPTAGSTVKMLATTRPHVFSVLDRFQEPVTIDIVADMGDLRRYLAQTIQEHPDAHELMDDKLREQVLDTLTKNANGLFLLPALQIKTVLDQITKADVRRTLLNLSTDLTHAFQSTIQRISSLSTARRDLAFRVLMWLSHSRRPLTVTELQHAMALRFEDDDLDSDNFPSVRTIVDCCCALVEIDRESSIIRLVHHSLEEYLRDQDHGLFRDANLAIAKTCIKYLTLRSSKDLPFKKREDFAQAMKDISFLEYAALEWGHHAYQVAVEGIKDLALPLLSNSLSLITLARIRDFHAPDLRFWKEKTWSWAYSGGGGISVAAFFGLAGLLEILITKNSNNLNLDAPNVYGNTALHEAALLGHEEVARILLRHGANVLQLNNSQSTPLYLALSYRQLPMVQLLVQHGREQLDLSGPKGFTPLHKAVEQGDEEMVVTLLQAGSLVGATNSQGTTALHIAALRGYLSIAKLLVQAGSFVHVKDKEGLCPLDYAATSGFTELVAYLLENGGSMFHKGRELWTPLHRAARGGHAETTRFFLERGANVLLSDFKNNIPLHLAVRSGNMDTVRVLVEDNPDPELKQAQLFTHDKKGSTPREVAFFTAHYNIHKYLRTVEWEVKGMNGPPNTSLLTTAIEKGDLSTVHSLLDKKASFVNARDEDGQPPLHVAIQENQKTIVEYLLEKGAPIETVGYHGWRALHIAASLGNLDLVDLCLSRGAKVDARTYTNQTPLHKGASSDSVAVIRRLLSAGADPEAKNDRGMTALHVAAHHNDINIVRLLVVEYNVDVTVRDRQKLTAALWAERSAHLDVWAYLREEERKVKTRRKSVIAVQEEADDGWDIHESVQSLSIN</sequence>
<dbReference type="Pfam" id="PF13637">
    <property type="entry name" value="Ank_4"/>
    <property type="match status" value="1"/>
</dbReference>
<keyword evidence="4" id="KW-0472">Membrane</keyword>
<feature type="repeat" description="ANK" evidence="3">
    <location>
        <begin position="814"/>
        <end position="846"/>
    </location>
</feature>
<feature type="domain" description="Azaphilone pigments biosynthesis cluster protein L N-terminal" evidence="5">
    <location>
        <begin position="1"/>
        <end position="137"/>
    </location>
</feature>
<dbReference type="Gene3D" id="3.40.50.300">
    <property type="entry name" value="P-loop containing nucleotide triphosphate hydrolases"/>
    <property type="match status" value="1"/>
</dbReference>
<dbReference type="SUPFAM" id="SSF48403">
    <property type="entry name" value="Ankyrin repeat"/>
    <property type="match status" value="2"/>
</dbReference>